<organism evidence="8 9">
    <name type="scientific">Lates calcarifer</name>
    <name type="common">Barramundi</name>
    <name type="synonym">Holocentrus calcarifer</name>
    <dbReference type="NCBI Taxonomy" id="8187"/>
    <lineage>
        <taxon>Eukaryota</taxon>
        <taxon>Metazoa</taxon>
        <taxon>Chordata</taxon>
        <taxon>Craniata</taxon>
        <taxon>Vertebrata</taxon>
        <taxon>Euteleostomi</taxon>
        <taxon>Actinopterygii</taxon>
        <taxon>Neopterygii</taxon>
        <taxon>Teleostei</taxon>
        <taxon>Neoteleostei</taxon>
        <taxon>Acanthomorphata</taxon>
        <taxon>Carangaria</taxon>
        <taxon>Carangaria incertae sedis</taxon>
        <taxon>Centropomidae</taxon>
        <taxon>Lates</taxon>
    </lineage>
</organism>
<feature type="compositionally biased region" description="Polar residues" evidence="4">
    <location>
        <begin position="372"/>
        <end position="394"/>
    </location>
</feature>
<keyword evidence="5" id="KW-1133">Transmembrane helix</keyword>
<feature type="transmembrane region" description="Helical" evidence="5">
    <location>
        <begin position="281"/>
        <end position="304"/>
    </location>
</feature>
<evidence type="ECO:0000313" key="9">
    <source>
        <dbReference type="RefSeq" id="XP_018558465.1"/>
    </source>
</evidence>
<dbReference type="Pfam" id="PF07686">
    <property type="entry name" value="V-set"/>
    <property type="match status" value="1"/>
</dbReference>
<comment type="subcellular location">
    <subcellularLocation>
        <location evidence="1">Membrane</location>
    </subcellularLocation>
</comment>
<evidence type="ECO:0000259" key="7">
    <source>
        <dbReference type="SMART" id="SM00409"/>
    </source>
</evidence>
<dbReference type="Proteomes" id="UP000694890">
    <property type="component" value="Linkage group LG12"/>
</dbReference>
<evidence type="ECO:0000256" key="4">
    <source>
        <dbReference type="SAM" id="MobiDB-lite"/>
    </source>
</evidence>
<keyword evidence="2 5" id="KW-0812">Transmembrane</keyword>
<dbReference type="RefSeq" id="XP_018558465.1">
    <property type="nucleotide sequence ID" value="XM_018702949.2"/>
</dbReference>
<evidence type="ECO:0000256" key="1">
    <source>
        <dbReference type="ARBA" id="ARBA00004370"/>
    </source>
</evidence>
<keyword evidence="6" id="KW-0732">Signal</keyword>
<dbReference type="PROSITE" id="PS51257">
    <property type="entry name" value="PROKAR_LIPOPROTEIN"/>
    <property type="match status" value="1"/>
</dbReference>
<feature type="compositionally biased region" description="Low complexity" evidence="4">
    <location>
        <begin position="246"/>
        <end position="266"/>
    </location>
</feature>
<evidence type="ECO:0000256" key="2">
    <source>
        <dbReference type="ARBA" id="ARBA00022692"/>
    </source>
</evidence>
<feature type="domain" description="Immunoglobulin" evidence="7">
    <location>
        <begin position="122"/>
        <end position="234"/>
    </location>
</feature>
<dbReference type="SUPFAM" id="SSF48726">
    <property type="entry name" value="Immunoglobulin"/>
    <property type="match status" value="2"/>
</dbReference>
<dbReference type="GO" id="GO:0005886">
    <property type="term" value="C:plasma membrane"/>
    <property type="evidence" value="ECO:0007669"/>
    <property type="project" value="TreeGrafter"/>
</dbReference>
<sequence length="394" mass="44084">MMKSFLLLILSLMTACGDDHEVKGCSEGWVEFSCKYDVRKGKNQNIRVDTPRDTTIQCKKNDMWEHQGRYSLYHDTKNTNLRVVIKQLESKDFGKYKCKFHNGDSLEKVKLKKVETHHCQTPFTQTVYTTAKTNFTCDYSNNHSKGKHSRKKRSSEDRSRLYFFCKDTRGICEDILSTESPKRSNGSFTLTDISGGFNVSISHVSSQDEGVYWCGVEAKNGDRAARKKIHLKVQQPTTTPPPKPSNQPVTVTSTASTSSTQSTTAQTTAQITVSAMRQGGLWIPGFIIAVICVAVLVLIFVLVYKRYKVSKNTNVGAQNKKETDYGYAEIQENLQKPKTVYVTANFPTNHSAFAPYSEVQFQNGSGEDGGHTYSTVSDSGQHPTYSTVNHPSSV</sequence>
<proteinExistence type="predicted"/>
<evidence type="ECO:0000256" key="6">
    <source>
        <dbReference type="SAM" id="SignalP"/>
    </source>
</evidence>
<dbReference type="GO" id="GO:0004888">
    <property type="term" value="F:transmembrane signaling receptor activity"/>
    <property type="evidence" value="ECO:0007669"/>
    <property type="project" value="TreeGrafter"/>
</dbReference>
<dbReference type="InterPro" id="IPR013783">
    <property type="entry name" value="Ig-like_fold"/>
</dbReference>
<dbReference type="KEGG" id="lcf:108901475"/>
<keyword evidence="3 5" id="KW-0472">Membrane</keyword>
<dbReference type="SMART" id="SM00409">
    <property type="entry name" value="IG"/>
    <property type="match status" value="2"/>
</dbReference>
<name>A0AAJ7QKG2_LATCA</name>
<reference evidence="9" key="1">
    <citation type="submission" date="2025-08" db="UniProtKB">
        <authorList>
            <consortium name="RefSeq"/>
        </authorList>
    </citation>
    <scope>IDENTIFICATION</scope>
    <source>
        <tissue evidence="9">Brain</tissue>
    </source>
</reference>
<feature type="region of interest" description="Disordered" evidence="4">
    <location>
        <begin position="364"/>
        <end position="394"/>
    </location>
</feature>
<dbReference type="Gene3D" id="2.60.40.10">
    <property type="entry name" value="Immunoglobulins"/>
    <property type="match status" value="2"/>
</dbReference>
<gene>
    <name evidence="9" type="primary">LOC108901475</name>
</gene>
<protein>
    <submittedName>
        <fullName evidence="9">CMRF35-like molecule 1</fullName>
    </submittedName>
</protein>
<dbReference type="GeneID" id="108901475"/>
<evidence type="ECO:0000313" key="8">
    <source>
        <dbReference type="Proteomes" id="UP000694890"/>
    </source>
</evidence>
<evidence type="ECO:0000256" key="3">
    <source>
        <dbReference type="ARBA" id="ARBA00023136"/>
    </source>
</evidence>
<dbReference type="InterPro" id="IPR013106">
    <property type="entry name" value="Ig_V-set"/>
</dbReference>
<dbReference type="PANTHER" id="PTHR11860">
    <property type="entry name" value="POLYMERIC-IMMUNOGLOBULIN RECEPTOR"/>
    <property type="match status" value="1"/>
</dbReference>
<feature type="signal peptide" evidence="6">
    <location>
        <begin position="1"/>
        <end position="17"/>
    </location>
</feature>
<accession>A0AAJ7QKG2</accession>
<feature type="chain" id="PRO_5042477780" evidence="6">
    <location>
        <begin position="18"/>
        <end position="394"/>
    </location>
</feature>
<dbReference type="InterPro" id="IPR050671">
    <property type="entry name" value="CD300_family_receptors"/>
</dbReference>
<dbReference type="PANTHER" id="PTHR11860:SF118">
    <property type="entry name" value="CMRF35-LIKE MOLECULE 3-RELATED"/>
    <property type="match status" value="1"/>
</dbReference>
<dbReference type="AlphaFoldDB" id="A0AAJ7QKG2"/>
<feature type="region of interest" description="Disordered" evidence="4">
    <location>
        <begin position="232"/>
        <end position="266"/>
    </location>
</feature>
<evidence type="ECO:0000256" key="5">
    <source>
        <dbReference type="SAM" id="Phobius"/>
    </source>
</evidence>
<dbReference type="InterPro" id="IPR003599">
    <property type="entry name" value="Ig_sub"/>
</dbReference>
<feature type="domain" description="Immunoglobulin" evidence="7">
    <location>
        <begin position="43"/>
        <end position="114"/>
    </location>
</feature>
<dbReference type="InterPro" id="IPR036179">
    <property type="entry name" value="Ig-like_dom_sf"/>
</dbReference>